<evidence type="ECO:0000256" key="2">
    <source>
        <dbReference type="ARBA" id="ARBA00023026"/>
    </source>
</evidence>
<reference evidence="5 6" key="1">
    <citation type="submission" date="2018-06" db="EMBL/GenBank/DDBJ databases">
        <title>Genome analysis of cellulolytic fungus Trichoderma lentiforme CFAM-422.</title>
        <authorList>
            <person name="Steindorff A.S."/>
            <person name="Formighieri E.F."/>
            <person name="Midorikawa G.E.O."/>
            <person name="Tamietti M.S."/>
            <person name="Ramos E.Z."/>
            <person name="Silva A.S."/>
            <person name="Bon E.P.S."/>
            <person name="Mendes T.D."/>
            <person name="Damaso M.C.T."/>
            <person name="Favaro L.C.L."/>
        </authorList>
    </citation>
    <scope>NUCLEOTIDE SEQUENCE [LARGE SCALE GENOMIC DNA]</scope>
    <source>
        <strain evidence="5 6">CFAM-422</strain>
    </source>
</reference>
<gene>
    <name evidence="5" type="ORF">CFAM422_010205</name>
</gene>
<protein>
    <submittedName>
        <fullName evidence="5">Glucan endo-1,3-beta-glucosidase</fullName>
    </submittedName>
</protein>
<dbReference type="Gene3D" id="2.160.20.10">
    <property type="entry name" value="Single-stranded right-handed beta-helix, Pectin lyase-like"/>
    <property type="match status" value="2"/>
</dbReference>
<dbReference type="PANTHER" id="PTHR34997:SF16">
    <property type="entry name" value="LYSM DOMAIN-CONTAINING PROTEIN"/>
    <property type="match status" value="1"/>
</dbReference>
<evidence type="ECO:0000313" key="5">
    <source>
        <dbReference type="EMBL" id="KAF3063105.1"/>
    </source>
</evidence>
<evidence type="ECO:0000313" key="6">
    <source>
        <dbReference type="Proteomes" id="UP000801864"/>
    </source>
</evidence>
<dbReference type="InterPro" id="IPR052210">
    <property type="entry name" value="LysM1-like"/>
</dbReference>
<evidence type="ECO:0000256" key="3">
    <source>
        <dbReference type="ARBA" id="ARBA00044955"/>
    </source>
</evidence>
<feature type="domain" description="LysM" evidence="4">
    <location>
        <begin position="916"/>
        <end position="966"/>
    </location>
</feature>
<dbReference type="CDD" id="cd00118">
    <property type="entry name" value="LysM"/>
    <property type="match status" value="2"/>
</dbReference>
<accession>A0A9P4X8J8</accession>
<dbReference type="InterPro" id="IPR018392">
    <property type="entry name" value="LysM"/>
</dbReference>
<dbReference type="InterPro" id="IPR036779">
    <property type="entry name" value="LysM_dom_sf"/>
</dbReference>
<name>A0A9P4X8J8_9HYPO</name>
<dbReference type="Gene3D" id="3.10.350.10">
    <property type="entry name" value="LysM domain"/>
    <property type="match status" value="2"/>
</dbReference>
<proteinExistence type="inferred from homology"/>
<evidence type="ECO:0000259" key="4">
    <source>
        <dbReference type="PROSITE" id="PS51782"/>
    </source>
</evidence>
<dbReference type="SMART" id="SM00257">
    <property type="entry name" value="LysM"/>
    <property type="match status" value="2"/>
</dbReference>
<dbReference type="Proteomes" id="UP000801864">
    <property type="component" value="Unassembled WGS sequence"/>
</dbReference>
<organism evidence="5 6">
    <name type="scientific">Trichoderma lentiforme</name>
    <dbReference type="NCBI Taxonomy" id="1567552"/>
    <lineage>
        <taxon>Eukaryota</taxon>
        <taxon>Fungi</taxon>
        <taxon>Dikarya</taxon>
        <taxon>Ascomycota</taxon>
        <taxon>Pezizomycotina</taxon>
        <taxon>Sordariomycetes</taxon>
        <taxon>Hypocreomycetidae</taxon>
        <taxon>Hypocreales</taxon>
        <taxon>Hypocreaceae</taxon>
        <taxon>Trichoderma</taxon>
    </lineage>
</organism>
<comment type="caution">
    <text evidence="5">The sequence shown here is derived from an EMBL/GenBank/DDBJ whole genome shotgun (WGS) entry which is preliminary data.</text>
</comment>
<evidence type="ECO:0000256" key="1">
    <source>
        <dbReference type="ARBA" id="ARBA00022669"/>
    </source>
</evidence>
<keyword evidence="6" id="KW-1185">Reference proteome</keyword>
<feature type="domain" description="LysM" evidence="4">
    <location>
        <begin position="864"/>
        <end position="910"/>
    </location>
</feature>
<keyword evidence="2" id="KW-0843">Virulence</keyword>
<dbReference type="EMBL" id="QLNT01000020">
    <property type="protein sequence ID" value="KAF3063105.1"/>
    <property type="molecule type" value="Genomic_DNA"/>
</dbReference>
<sequence length="1078" mass="120742">MSSSRTQPIFKPISWDLIHPVYPNDRTRSLFETNRPIRRHLEAIKPEEFDPRVPYGWGFFIYRAIFGDGTDARFSEGLNRLEKWLRWDARSSRYKHGDDEYVWEHHPEYMPAPGEPDATDELARRMWNEVVEEYPDAQEIITEPEGSEDFTPIGQDFAARVESFDINTGPQDEEDWRRNTRYETCLIIDGRVLEMLEGLPADTPPVVPLPKLSPEGQQARRVLRDNWVWIMDRETAINREEGNVQEFPPWIRIRLHSLRYFFFQSAFGYVTTNWQRLVEEDKNNWDTVRWWNTIAPMGGFLTDLTFVGGNFGAYMGNQQFTTSHLIFDFVIESCATGLTIVGGAGGALSTGQGVGSLVLVDTIIANTPNGIVTSLAAENSTSFLLQNVGFFNVQKAVQDNVRGTTMLAGGNQVLVDSWGFGQINNTTSPNKFVNGANIPAMTRPTNLLGVTNQNMKPNLFTNSRVEYLPVSHWLGWNVGKVTQDQIDVYAGRGLLIESKLAWLWGTAVEHCVFYQYQMSDAQNILMGMIQTESPYYQPVPQAPTPFKPELFPNDPTFNNCTSASCYASWAVRIVDSSTIYMLGAGLYSWFSDYSKTCVDTNNCQQRGFEVVQSYDIWIYNLCTKAIVEMISPLLVPATMAADNKNGYLSSVLAWLQGAQKVSGGRHFTGFQIFREQEVDSMSIPYPQTCHTALTQTVECDDYVEGYASLGYPGSFGNKTLADSVCDPICDKSLKSWFDNVQENCAGFTDEDNIPLTLLGGRMWANLNATCLKDPNSPNFSGYCVDTIDGFSRVATIQDMPVNEVCSYCFMGIRAIMQTSAYSAYDKVYKAELDYINTKCRKIYHTDIKPSLFPPPLDTPCPAEQVYVTKQGDSCDSTALQHSVSSAAIFMANNLNITNCSSIPSNITLCLPSLCGSTYVVQQNDTCTSIERSHLHTLNTTNGNVRKYNPWVNQDCINLWNASDIAYGHVICLSPQNGQHLLNASSEAPKDKQIGYVYTLPIAPPTNAAIAKGTTDRCGAWYTAVQDDTCVAITLKGPTTINIFFSVYPSLGTNTSQCDSKLVVGTTYCLLPIYNWDYY</sequence>
<dbReference type="AlphaFoldDB" id="A0A9P4X8J8"/>
<dbReference type="InterPro" id="IPR012334">
    <property type="entry name" value="Pectin_lyas_fold"/>
</dbReference>
<keyword evidence="1" id="KW-0147">Chitin-binding</keyword>
<dbReference type="Pfam" id="PF01476">
    <property type="entry name" value="LysM"/>
    <property type="match status" value="2"/>
</dbReference>
<dbReference type="GO" id="GO:0008061">
    <property type="term" value="F:chitin binding"/>
    <property type="evidence" value="ECO:0007669"/>
    <property type="project" value="UniProtKB-KW"/>
</dbReference>
<dbReference type="PROSITE" id="PS51782">
    <property type="entry name" value="LYSM"/>
    <property type="match status" value="2"/>
</dbReference>
<comment type="similarity">
    <text evidence="3">Belongs to the secreted LysM effector family.</text>
</comment>
<dbReference type="PANTHER" id="PTHR34997">
    <property type="entry name" value="AM15"/>
    <property type="match status" value="1"/>
</dbReference>